<evidence type="ECO:0000313" key="2">
    <source>
        <dbReference type="EMBL" id="PRQ24929.1"/>
    </source>
</evidence>
<comment type="caution">
    <text evidence="2">The sequence shown here is derived from an EMBL/GenBank/DDBJ whole genome shotgun (WGS) entry which is preliminary data.</text>
</comment>
<dbReference type="Proteomes" id="UP000238479">
    <property type="component" value="Chromosome 6"/>
</dbReference>
<proteinExistence type="predicted"/>
<organism evidence="2 3">
    <name type="scientific">Rosa chinensis</name>
    <name type="common">China rose</name>
    <dbReference type="NCBI Taxonomy" id="74649"/>
    <lineage>
        <taxon>Eukaryota</taxon>
        <taxon>Viridiplantae</taxon>
        <taxon>Streptophyta</taxon>
        <taxon>Embryophyta</taxon>
        <taxon>Tracheophyta</taxon>
        <taxon>Spermatophyta</taxon>
        <taxon>Magnoliopsida</taxon>
        <taxon>eudicotyledons</taxon>
        <taxon>Gunneridae</taxon>
        <taxon>Pentapetalae</taxon>
        <taxon>rosids</taxon>
        <taxon>fabids</taxon>
        <taxon>Rosales</taxon>
        <taxon>Rosaceae</taxon>
        <taxon>Rosoideae</taxon>
        <taxon>Rosoideae incertae sedis</taxon>
        <taxon>Rosa</taxon>
    </lineage>
</organism>
<name>A0A2P6PSL3_ROSCH</name>
<protein>
    <submittedName>
        <fullName evidence="2">Uncharacterized protein</fullName>
    </submittedName>
</protein>
<sequence>MFSRNPDKSRVLNKDFWWKHIFVLSLCVIAAALLWFEKKVFGPKKKVFMDMFDFKEEAKYQLFSRIWKPCWVKGISYCISKPFV</sequence>
<dbReference type="EMBL" id="PDCK01000044">
    <property type="protein sequence ID" value="PRQ24929.1"/>
    <property type="molecule type" value="Genomic_DNA"/>
</dbReference>
<keyword evidence="1" id="KW-0812">Transmembrane</keyword>
<keyword evidence="1" id="KW-1133">Transmembrane helix</keyword>
<keyword evidence="1" id="KW-0472">Membrane</keyword>
<feature type="transmembrane region" description="Helical" evidence="1">
    <location>
        <begin position="16"/>
        <end position="36"/>
    </location>
</feature>
<reference evidence="2 3" key="1">
    <citation type="journal article" date="2018" name="Nat. Genet.">
        <title>The Rosa genome provides new insights in the design of modern roses.</title>
        <authorList>
            <person name="Bendahmane M."/>
        </authorList>
    </citation>
    <scope>NUCLEOTIDE SEQUENCE [LARGE SCALE GENOMIC DNA]</scope>
    <source>
        <strain evidence="3">cv. Old Blush</strain>
    </source>
</reference>
<evidence type="ECO:0000256" key="1">
    <source>
        <dbReference type="SAM" id="Phobius"/>
    </source>
</evidence>
<accession>A0A2P6PSL3</accession>
<keyword evidence="3" id="KW-1185">Reference proteome</keyword>
<dbReference type="Gramene" id="PRQ24929">
    <property type="protein sequence ID" value="PRQ24929"/>
    <property type="gene ID" value="RchiOBHm_Chr6g0277861"/>
</dbReference>
<gene>
    <name evidence="2" type="ORF">RchiOBHm_Chr6g0277861</name>
</gene>
<dbReference type="AlphaFoldDB" id="A0A2P6PSL3"/>
<evidence type="ECO:0000313" key="3">
    <source>
        <dbReference type="Proteomes" id="UP000238479"/>
    </source>
</evidence>